<feature type="domain" description="Protein kinase" evidence="17">
    <location>
        <begin position="1"/>
        <end position="168"/>
    </location>
</feature>
<gene>
    <name evidence="18" type="ORF">HHK36_032468</name>
</gene>
<dbReference type="InterPro" id="IPR005150">
    <property type="entry name" value="Cellulose_synth"/>
</dbReference>
<keyword evidence="13" id="KW-0675">Receptor</keyword>
<dbReference type="EMBL" id="JABCRI010000714">
    <property type="protein sequence ID" value="KAF8369513.1"/>
    <property type="molecule type" value="Genomic_DNA"/>
</dbReference>
<keyword evidence="8" id="KW-0732">Signal</keyword>
<sequence length="560" mass="62697">MVVRYKIALGLASALLYLHEEWKQCVVHRDIKSSNVMLDSGFNAKLRDFSLARFVDHELGSQTTMLARTMGYPAPECVTTGKGSKESDVYSFGIVALEITCRRKPVDPKAEEFKVRMVEWVWDPYGRGRILDAADARLDSDFDEEQIERLMIIVYIGTLGINQVQASIIIVRGRYPPFSASNLAVIVTMQLLAFLVSEKQQKMICDCWPSWCCCCCGGSRNSKSKKEGKLNSNKKMMMHNYHNKRSGPVFDLKEIEGLEGYDKFEKSSLMSLKKFEKRFGKSPVFIASTLTEDGGLPEGTNPIGHIKEAIHVICCGYEEKTEWGKEIYGSVAEYILTGFKMHCRGWKSVYCVPERAAFKVSAPINLSDRLHDDLRWALGSVEIFLSSHFPLWYGYGGKLKWLQRLAYTNTIVYLFTSIPFLAYCTIPAVCLLSGKFIIPTLTSLASIWLMALVLSIIATRVLEIRWSGVSIEDWWRVNTNINVTSKTADDSEFGHIYLFKWKILLLAPITLIILNVVGVVAGASDGINNGSRFGSFGIQPSLNFSPGALSGPLQDVPSLG</sequence>
<dbReference type="GO" id="GO:0071555">
    <property type="term" value="P:cell wall organization"/>
    <property type="evidence" value="ECO:0007669"/>
    <property type="project" value="UniProtKB-KW"/>
</dbReference>
<dbReference type="SUPFAM" id="SSF56112">
    <property type="entry name" value="Protein kinase-like (PK-like)"/>
    <property type="match status" value="1"/>
</dbReference>
<dbReference type="InterPro" id="IPR011009">
    <property type="entry name" value="Kinase-like_dom_sf"/>
</dbReference>
<keyword evidence="12 16" id="KW-0472">Membrane</keyword>
<protein>
    <recommendedName>
        <fullName evidence="17">Protein kinase domain-containing protein</fullName>
    </recommendedName>
</protein>
<evidence type="ECO:0000256" key="16">
    <source>
        <dbReference type="SAM" id="Phobius"/>
    </source>
</evidence>
<dbReference type="Pfam" id="PF03552">
    <property type="entry name" value="Cellulose_synt"/>
    <property type="match status" value="1"/>
</dbReference>
<keyword evidence="10" id="KW-0067">ATP-binding</keyword>
<accession>A0A834Y7U9</accession>
<evidence type="ECO:0000256" key="10">
    <source>
        <dbReference type="ARBA" id="ARBA00022840"/>
    </source>
</evidence>
<evidence type="ECO:0000256" key="9">
    <source>
        <dbReference type="ARBA" id="ARBA00022741"/>
    </source>
</evidence>
<keyword evidence="15" id="KW-0961">Cell wall biogenesis/degradation</keyword>
<evidence type="ECO:0000256" key="1">
    <source>
        <dbReference type="ARBA" id="ARBA00004251"/>
    </source>
</evidence>
<evidence type="ECO:0000256" key="14">
    <source>
        <dbReference type="ARBA" id="ARBA00023180"/>
    </source>
</evidence>
<keyword evidence="5" id="KW-0328">Glycosyltransferase</keyword>
<dbReference type="PANTHER" id="PTHR13301">
    <property type="entry name" value="X-BOX TRANSCRIPTION FACTOR-RELATED"/>
    <property type="match status" value="1"/>
</dbReference>
<evidence type="ECO:0000313" key="18">
    <source>
        <dbReference type="EMBL" id="KAF8369513.1"/>
    </source>
</evidence>
<comment type="caution">
    <text evidence="18">The sequence shown here is derived from an EMBL/GenBank/DDBJ whole genome shotgun (WGS) entry which is preliminary data.</text>
</comment>
<feature type="transmembrane region" description="Helical" evidence="16">
    <location>
        <begin position="503"/>
        <end position="523"/>
    </location>
</feature>
<dbReference type="AlphaFoldDB" id="A0A834Y7U9"/>
<comment type="similarity">
    <text evidence="3">In the C-terminal section; belongs to the protein kinase superfamily. Ser/Thr protein kinase family.</text>
</comment>
<organism evidence="18 19">
    <name type="scientific">Tetracentron sinense</name>
    <name type="common">Spur-leaf</name>
    <dbReference type="NCBI Taxonomy" id="13715"/>
    <lineage>
        <taxon>Eukaryota</taxon>
        <taxon>Viridiplantae</taxon>
        <taxon>Streptophyta</taxon>
        <taxon>Embryophyta</taxon>
        <taxon>Tracheophyta</taxon>
        <taxon>Spermatophyta</taxon>
        <taxon>Magnoliopsida</taxon>
        <taxon>Trochodendrales</taxon>
        <taxon>Trochodendraceae</taxon>
        <taxon>Tetracentron</taxon>
    </lineage>
</organism>
<keyword evidence="19" id="KW-1185">Reference proteome</keyword>
<dbReference type="InterPro" id="IPR000719">
    <property type="entry name" value="Prot_kinase_dom"/>
</dbReference>
<keyword evidence="7 16" id="KW-0812">Transmembrane</keyword>
<reference evidence="18 19" key="1">
    <citation type="submission" date="2020-04" db="EMBL/GenBank/DDBJ databases">
        <title>Plant Genome Project.</title>
        <authorList>
            <person name="Zhang R.-G."/>
        </authorList>
    </citation>
    <scope>NUCLEOTIDE SEQUENCE [LARGE SCALE GENOMIC DNA]</scope>
    <source>
        <strain evidence="18">YNK0</strain>
        <tissue evidence="18">Leaf</tissue>
    </source>
</reference>
<evidence type="ECO:0000256" key="8">
    <source>
        <dbReference type="ARBA" id="ARBA00022729"/>
    </source>
</evidence>
<feature type="transmembrane region" description="Helical" evidence="16">
    <location>
        <begin position="175"/>
        <end position="196"/>
    </location>
</feature>
<evidence type="ECO:0000256" key="4">
    <source>
        <dbReference type="ARBA" id="ARBA00022475"/>
    </source>
</evidence>
<dbReference type="Pfam" id="PF00069">
    <property type="entry name" value="Pkinase"/>
    <property type="match status" value="1"/>
</dbReference>
<name>A0A834Y7U9_TETSI</name>
<keyword evidence="4" id="KW-1003">Cell membrane</keyword>
<evidence type="ECO:0000313" key="19">
    <source>
        <dbReference type="Proteomes" id="UP000655225"/>
    </source>
</evidence>
<evidence type="ECO:0000256" key="5">
    <source>
        <dbReference type="ARBA" id="ARBA00022676"/>
    </source>
</evidence>
<evidence type="ECO:0000256" key="2">
    <source>
        <dbReference type="ARBA" id="ARBA00008536"/>
    </source>
</evidence>
<evidence type="ECO:0000256" key="15">
    <source>
        <dbReference type="ARBA" id="ARBA00023316"/>
    </source>
</evidence>
<dbReference type="OrthoDB" id="72851at2759"/>
<evidence type="ECO:0000256" key="3">
    <source>
        <dbReference type="ARBA" id="ARBA00010217"/>
    </source>
</evidence>
<evidence type="ECO:0000256" key="12">
    <source>
        <dbReference type="ARBA" id="ARBA00023136"/>
    </source>
</evidence>
<dbReference type="GO" id="GO:0016760">
    <property type="term" value="F:cellulose synthase (UDP-forming) activity"/>
    <property type="evidence" value="ECO:0007669"/>
    <property type="project" value="InterPro"/>
</dbReference>
<keyword evidence="11 16" id="KW-1133">Transmembrane helix</keyword>
<dbReference type="Gene3D" id="1.10.510.10">
    <property type="entry name" value="Transferase(Phosphotransferase) domain 1"/>
    <property type="match status" value="1"/>
</dbReference>
<proteinExistence type="inferred from homology"/>
<dbReference type="Proteomes" id="UP000655225">
    <property type="component" value="Unassembled WGS sequence"/>
</dbReference>
<keyword evidence="14" id="KW-0325">Glycoprotein</keyword>
<dbReference type="GO" id="GO:0005524">
    <property type="term" value="F:ATP binding"/>
    <property type="evidence" value="ECO:0007669"/>
    <property type="project" value="UniProtKB-KW"/>
</dbReference>
<dbReference type="GO" id="GO:0005886">
    <property type="term" value="C:plasma membrane"/>
    <property type="evidence" value="ECO:0007669"/>
    <property type="project" value="UniProtKB-SubCell"/>
</dbReference>
<dbReference type="FunFam" id="1.10.510.10:FF:000240">
    <property type="entry name" value="Lectin-domain containing receptor kinase A4.3"/>
    <property type="match status" value="1"/>
</dbReference>
<keyword evidence="6" id="KW-0808">Transferase</keyword>
<feature type="transmembrane region" description="Helical" evidence="16">
    <location>
        <begin position="436"/>
        <end position="458"/>
    </location>
</feature>
<feature type="transmembrane region" description="Helical" evidence="16">
    <location>
        <begin position="405"/>
        <end position="424"/>
    </location>
</feature>
<dbReference type="PROSITE" id="PS50011">
    <property type="entry name" value="PROTEIN_KINASE_DOM"/>
    <property type="match status" value="1"/>
</dbReference>
<evidence type="ECO:0000256" key="11">
    <source>
        <dbReference type="ARBA" id="ARBA00022989"/>
    </source>
</evidence>
<comment type="similarity">
    <text evidence="2">In the N-terminal section; belongs to the leguminous lectin family.</text>
</comment>
<dbReference type="GO" id="GO:0030244">
    <property type="term" value="P:cellulose biosynthetic process"/>
    <property type="evidence" value="ECO:0007669"/>
    <property type="project" value="InterPro"/>
</dbReference>
<evidence type="ECO:0000256" key="7">
    <source>
        <dbReference type="ARBA" id="ARBA00022692"/>
    </source>
</evidence>
<dbReference type="GO" id="GO:0002229">
    <property type="term" value="P:defense response to oomycetes"/>
    <property type="evidence" value="ECO:0007669"/>
    <property type="project" value="UniProtKB-ARBA"/>
</dbReference>
<evidence type="ECO:0000256" key="6">
    <source>
        <dbReference type="ARBA" id="ARBA00022679"/>
    </source>
</evidence>
<dbReference type="GO" id="GO:0004672">
    <property type="term" value="F:protein kinase activity"/>
    <property type="evidence" value="ECO:0007669"/>
    <property type="project" value="InterPro"/>
</dbReference>
<comment type="subcellular location">
    <subcellularLocation>
        <location evidence="1">Cell membrane</location>
        <topology evidence="1">Single-pass type I membrane protein</topology>
    </subcellularLocation>
</comment>
<keyword evidence="9" id="KW-0547">Nucleotide-binding</keyword>
<evidence type="ECO:0000256" key="13">
    <source>
        <dbReference type="ARBA" id="ARBA00023170"/>
    </source>
</evidence>
<dbReference type="PROSITE" id="PS00108">
    <property type="entry name" value="PROTEIN_KINASE_ST"/>
    <property type="match status" value="1"/>
</dbReference>
<dbReference type="InterPro" id="IPR008271">
    <property type="entry name" value="Ser/Thr_kinase_AS"/>
</dbReference>
<evidence type="ECO:0000259" key="17">
    <source>
        <dbReference type="PROSITE" id="PS50011"/>
    </source>
</evidence>